<feature type="transmembrane region" description="Helical" evidence="1">
    <location>
        <begin position="49"/>
        <end position="73"/>
    </location>
</feature>
<evidence type="ECO:0000313" key="2">
    <source>
        <dbReference type="EMBL" id="JAP44954.1"/>
    </source>
</evidence>
<accession>A0A0X3NYW5</accession>
<dbReference type="EMBL" id="GEEE01018271">
    <property type="protein sequence ID" value="JAP44954.1"/>
    <property type="molecule type" value="Transcribed_RNA"/>
</dbReference>
<keyword evidence="1" id="KW-1133">Transmembrane helix</keyword>
<name>A0A0X3NYW5_SCHSO</name>
<dbReference type="AlphaFoldDB" id="A0A0X3NYW5"/>
<evidence type="ECO:0000256" key="1">
    <source>
        <dbReference type="SAM" id="Phobius"/>
    </source>
</evidence>
<organism evidence="2">
    <name type="scientific">Schistocephalus solidus</name>
    <name type="common">Tapeworm</name>
    <dbReference type="NCBI Taxonomy" id="70667"/>
    <lineage>
        <taxon>Eukaryota</taxon>
        <taxon>Metazoa</taxon>
        <taxon>Spiralia</taxon>
        <taxon>Lophotrochozoa</taxon>
        <taxon>Platyhelminthes</taxon>
        <taxon>Cestoda</taxon>
        <taxon>Eucestoda</taxon>
        <taxon>Diphyllobothriidea</taxon>
        <taxon>Diphyllobothriidae</taxon>
        <taxon>Schistocephalus</taxon>
    </lineage>
</organism>
<reference evidence="2" key="1">
    <citation type="submission" date="2016-01" db="EMBL/GenBank/DDBJ databases">
        <title>Reference transcriptome for the parasite Schistocephalus solidus: insights into the molecular evolution of parasitism.</title>
        <authorList>
            <person name="Hebert F.O."/>
            <person name="Grambauer S."/>
            <person name="Barber I."/>
            <person name="Landry C.R."/>
            <person name="Aubin-Horth N."/>
        </authorList>
    </citation>
    <scope>NUCLEOTIDE SEQUENCE</scope>
</reference>
<keyword evidence="1" id="KW-0812">Transmembrane</keyword>
<gene>
    <name evidence="2" type="ORF">TR137286</name>
</gene>
<proteinExistence type="predicted"/>
<protein>
    <submittedName>
        <fullName evidence="2">Uncharacterized protein</fullName>
    </submittedName>
</protein>
<sequence length="107" mass="12165">MLSRRNVPQYKCLPSSGIKGRISVSFYQPIRSFGKGKTFFSVELKLINLGWILFLHIILYCPFMGFGHCVMGIDARCSEVSMSDAISHHRNPPSFRAYFIARKTASM</sequence>
<keyword evidence="1" id="KW-0472">Membrane</keyword>